<keyword evidence="2" id="KW-0812">Transmembrane</keyword>
<dbReference type="AlphaFoldDB" id="A0A8T0A255"/>
<keyword evidence="2" id="KW-1133">Transmembrane helix</keyword>
<sequence>MAELNPHKISTGSHKLSVGSRKDSGRRQSMVERAEAAGIDKNTIILTVNLMILMVLVGILYVIATSAMNVSGGSGQGSRRHASEQ</sequence>
<dbReference type="OrthoDB" id="5794481at2759"/>
<feature type="region of interest" description="Disordered" evidence="1">
    <location>
        <begin position="1"/>
        <end position="29"/>
    </location>
</feature>
<evidence type="ECO:0000256" key="1">
    <source>
        <dbReference type="SAM" id="MobiDB-lite"/>
    </source>
</evidence>
<organism evidence="3 4">
    <name type="scientific">Meloidogyne graminicola</name>
    <dbReference type="NCBI Taxonomy" id="189291"/>
    <lineage>
        <taxon>Eukaryota</taxon>
        <taxon>Metazoa</taxon>
        <taxon>Ecdysozoa</taxon>
        <taxon>Nematoda</taxon>
        <taxon>Chromadorea</taxon>
        <taxon>Rhabditida</taxon>
        <taxon>Tylenchina</taxon>
        <taxon>Tylenchomorpha</taxon>
        <taxon>Tylenchoidea</taxon>
        <taxon>Meloidogynidae</taxon>
        <taxon>Meloidogyninae</taxon>
        <taxon>Meloidogyne</taxon>
    </lineage>
</organism>
<feature type="transmembrane region" description="Helical" evidence="2">
    <location>
        <begin position="43"/>
        <end position="64"/>
    </location>
</feature>
<proteinExistence type="predicted"/>
<evidence type="ECO:0000313" key="4">
    <source>
        <dbReference type="Proteomes" id="UP000605970"/>
    </source>
</evidence>
<evidence type="ECO:0000313" key="3">
    <source>
        <dbReference type="EMBL" id="KAF7639897.1"/>
    </source>
</evidence>
<evidence type="ECO:0000256" key="2">
    <source>
        <dbReference type="SAM" id="Phobius"/>
    </source>
</evidence>
<feature type="compositionally biased region" description="Basic and acidic residues" evidence="1">
    <location>
        <begin position="20"/>
        <end position="29"/>
    </location>
</feature>
<keyword evidence="4" id="KW-1185">Reference proteome</keyword>
<dbReference type="Proteomes" id="UP000605970">
    <property type="component" value="Unassembled WGS sequence"/>
</dbReference>
<comment type="caution">
    <text evidence="3">The sequence shown here is derived from an EMBL/GenBank/DDBJ whole genome shotgun (WGS) entry which is preliminary data.</text>
</comment>
<accession>A0A8T0A255</accession>
<gene>
    <name evidence="3" type="ORF">Mgra_00000818</name>
</gene>
<keyword evidence="2" id="KW-0472">Membrane</keyword>
<name>A0A8T0A255_9BILA</name>
<protein>
    <submittedName>
        <fullName evidence="3">Uncharacterized protein</fullName>
    </submittedName>
</protein>
<dbReference type="EMBL" id="JABEBT010000003">
    <property type="protein sequence ID" value="KAF7639897.1"/>
    <property type="molecule type" value="Genomic_DNA"/>
</dbReference>
<reference evidence="3" key="1">
    <citation type="journal article" date="2020" name="Ecol. Evol.">
        <title>Genome structure and content of the rice root-knot nematode (Meloidogyne graminicola).</title>
        <authorList>
            <person name="Phan N.T."/>
            <person name="Danchin E.G.J."/>
            <person name="Klopp C."/>
            <person name="Perfus-Barbeoch L."/>
            <person name="Kozlowski D.K."/>
            <person name="Koutsovoulos G.D."/>
            <person name="Lopez-Roques C."/>
            <person name="Bouchez O."/>
            <person name="Zahm M."/>
            <person name="Besnard G."/>
            <person name="Bellafiore S."/>
        </authorList>
    </citation>
    <scope>NUCLEOTIDE SEQUENCE</scope>
    <source>
        <strain evidence="3">VN-18</strain>
    </source>
</reference>